<dbReference type="Gene3D" id="3.30.450.220">
    <property type="entry name" value="LuxQ periplasmic domain, N-terminal subdomain"/>
    <property type="match status" value="1"/>
</dbReference>
<gene>
    <name evidence="22" type="ORF">SU60_13375</name>
</gene>
<dbReference type="SMART" id="SM00448">
    <property type="entry name" value="REC"/>
    <property type="match status" value="1"/>
</dbReference>
<evidence type="ECO:0000256" key="13">
    <source>
        <dbReference type="ARBA" id="ARBA00022840"/>
    </source>
</evidence>
<evidence type="ECO:0000256" key="5">
    <source>
        <dbReference type="ARBA" id="ARBA00022475"/>
    </source>
</evidence>
<keyword evidence="8" id="KW-0808">Transferase</keyword>
<dbReference type="EC" id="2.7.13.3" evidence="3"/>
<keyword evidence="12" id="KW-0378">Hydrolase</keyword>
<dbReference type="PANTHER" id="PTHR43047:SF72">
    <property type="entry name" value="OSMOSENSING HISTIDINE PROTEIN KINASE SLN1"/>
    <property type="match status" value="1"/>
</dbReference>
<dbReference type="Gene3D" id="3.30.450.20">
    <property type="entry name" value="PAS domain"/>
    <property type="match status" value="1"/>
</dbReference>
<dbReference type="RefSeq" id="WP_041155935.1">
    <property type="nucleotide sequence ID" value="NZ_CBCRVP010000002.1"/>
</dbReference>
<dbReference type="InterPro" id="IPR036097">
    <property type="entry name" value="HisK_dim/P_sf"/>
</dbReference>
<evidence type="ECO:0000256" key="11">
    <source>
        <dbReference type="ARBA" id="ARBA00022777"/>
    </source>
</evidence>
<comment type="caution">
    <text evidence="22">The sequence shown here is derived from an EMBL/GenBank/DDBJ whole genome shotgun (WGS) entry which is preliminary data.</text>
</comment>
<keyword evidence="17 19" id="KW-0472">Membrane</keyword>
<keyword evidence="6" id="KW-0997">Cell inner membrane</keyword>
<keyword evidence="14" id="KW-0904">Protein phosphatase</keyword>
<name>A0A0C3HR41_9VIBR</name>
<dbReference type="Pfam" id="PF00072">
    <property type="entry name" value="Response_reg"/>
    <property type="match status" value="1"/>
</dbReference>
<evidence type="ECO:0000256" key="17">
    <source>
        <dbReference type="ARBA" id="ARBA00023136"/>
    </source>
</evidence>
<keyword evidence="16" id="KW-0902">Two-component regulatory system</keyword>
<evidence type="ECO:0000256" key="15">
    <source>
        <dbReference type="ARBA" id="ARBA00022989"/>
    </source>
</evidence>
<evidence type="ECO:0000256" key="6">
    <source>
        <dbReference type="ARBA" id="ARBA00022519"/>
    </source>
</evidence>
<accession>A0A0C3HR41</accession>
<dbReference type="Proteomes" id="UP000031977">
    <property type="component" value="Unassembled WGS sequence"/>
</dbReference>
<dbReference type="Pfam" id="PF02518">
    <property type="entry name" value="HATPase_c"/>
    <property type="match status" value="1"/>
</dbReference>
<dbReference type="SUPFAM" id="SSF47384">
    <property type="entry name" value="Homodimeric domain of signal transducing histidine kinase"/>
    <property type="match status" value="1"/>
</dbReference>
<dbReference type="OrthoDB" id="9810730at2"/>
<evidence type="ECO:0000256" key="4">
    <source>
        <dbReference type="ARBA" id="ARBA00019468"/>
    </source>
</evidence>
<dbReference type="Gene3D" id="3.30.565.10">
    <property type="entry name" value="Histidine kinase-like ATPase, C-terminal domain"/>
    <property type="match status" value="1"/>
</dbReference>
<feature type="modified residue" description="4-aspartylphosphate" evidence="18">
    <location>
        <position position="787"/>
    </location>
</feature>
<dbReference type="PROSITE" id="PS50109">
    <property type="entry name" value="HIS_KIN"/>
    <property type="match status" value="1"/>
</dbReference>
<evidence type="ECO:0000313" key="23">
    <source>
        <dbReference type="Proteomes" id="UP000031977"/>
    </source>
</evidence>
<dbReference type="InterPro" id="IPR043056">
    <property type="entry name" value="LuxQ-periplasm_N"/>
</dbReference>
<dbReference type="Gene3D" id="3.40.50.2300">
    <property type="match status" value="1"/>
</dbReference>
<reference evidence="22 23" key="1">
    <citation type="submission" date="2015-01" db="EMBL/GenBank/DDBJ databases">
        <title>Draft genome of Vibrio mytili type strain CAIM 528.</title>
        <authorList>
            <person name="Gonzalez-Castillo A."/>
            <person name="Gomez-Gil B."/>
            <person name="Enciso-Ibarra J."/>
        </authorList>
    </citation>
    <scope>NUCLEOTIDE SEQUENCE [LARGE SCALE GENOMIC DNA]</scope>
    <source>
        <strain evidence="22 23">CAIM 528</strain>
    </source>
</reference>
<dbReference type="Gene3D" id="1.10.287.130">
    <property type="match status" value="1"/>
</dbReference>
<evidence type="ECO:0000256" key="10">
    <source>
        <dbReference type="ARBA" id="ARBA00022741"/>
    </source>
</evidence>
<dbReference type="AlphaFoldDB" id="A0A0C3HR41"/>
<proteinExistence type="predicted"/>
<keyword evidence="5" id="KW-1003">Cell membrane</keyword>
<dbReference type="InterPro" id="IPR003594">
    <property type="entry name" value="HATPase_dom"/>
</dbReference>
<dbReference type="InterPro" id="IPR015387">
    <property type="entry name" value="LuxQ-periplasm_dom"/>
</dbReference>
<evidence type="ECO:0000256" key="19">
    <source>
        <dbReference type="SAM" id="Phobius"/>
    </source>
</evidence>
<dbReference type="GO" id="GO:0000155">
    <property type="term" value="F:phosphorelay sensor kinase activity"/>
    <property type="evidence" value="ECO:0007669"/>
    <property type="project" value="InterPro"/>
</dbReference>
<evidence type="ECO:0000313" key="22">
    <source>
        <dbReference type="EMBL" id="KIN10591.1"/>
    </source>
</evidence>
<dbReference type="CDD" id="cd16922">
    <property type="entry name" value="HATPase_EvgS-ArcB-TorS-like"/>
    <property type="match status" value="1"/>
</dbReference>
<organism evidence="22 23">
    <name type="scientific">Vibrio mytili</name>
    <dbReference type="NCBI Taxonomy" id="50718"/>
    <lineage>
        <taxon>Bacteria</taxon>
        <taxon>Pseudomonadati</taxon>
        <taxon>Pseudomonadota</taxon>
        <taxon>Gammaproteobacteria</taxon>
        <taxon>Vibrionales</taxon>
        <taxon>Vibrionaceae</taxon>
        <taxon>Vibrio</taxon>
    </lineage>
</organism>
<feature type="domain" description="Histidine kinase" evidence="20">
    <location>
        <begin position="491"/>
        <end position="713"/>
    </location>
</feature>
<dbReference type="InterPro" id="IPR001789">
    <property type="entry name" value="Sig_transdc_resp-reg_receiver"/>
</dbReference>
<keyword evidence="10" id="KW-0547">Nucleotide-binding</keyword>
<evidence type="ECO:0000256" key="9">
    <source>
        <dbReference type="ARBA" id="ARBA00022692"/>
    </source>
</evidence>
<evidence type="ECO:0000256" key="7">
    <source>
        <dbReference type="ARBA" id="ARBA00022553"/>
    </source>
</evidence>
<sequence length="861" mass="97253">MIKSPTRAKPTKRRSLSTLITRIIVFVLAPIILGIFVQSYYFSKQIIWQEVDRTKQQTSALILNIFDSHFEALEIHHNGNAKSDVVLGFYTKHDAEALNYFFLSVDKSDPSHTPEFRLLTDHQGIVWEDNNAHFYGINESILDSLTRKVTFSNNWYYIKTPTPMGERHLLMRKVPVLEPKTGEVMGHLYSTVVLDGNFGLMEKLKNKGNIDNVVLVADDTPLASSLAGDESYKIFDVLQRKQSKQKLAELLVIKAPIEVNASQTDLALLTIQNNQNVVMLQLQHVLAMLASVIGMIIIALLTKEWIENRLGRELGTLMSYTRAAREDKAFERFGGSDIEEFDHIGLTLENTIEELEAQKRSFRDLFNFALSPIMVWSENGILIQINPAAKRELVVEADVETMHPVFNSFKEKLLPHLKMAAQGATLTGVNVPIDKKIYRWNLSPIRVEDDISGIIVQGQDITALIEAEKQSNLARQEAEKSAQTRADFLAKMSHEIRTPINGILGGAQLLKNSATTQEQRNQIDVLRHSGEHLLAVLNDILDFSKIEQGKFRIRKHSFSFAETIRTLDNVYRPTCEIKGVDFIIENHLPPHMEIFTDQIRLNQILFNLISNAVKFTPSGSIRLTANLEQFSGTENSVLWVEVADTGIGIETEKIEQMFEPFVQEEATTTREFGGSGLGLTIVKSLVDMLEGDVQITSQKGKGTTFVVSLPVRESEKVQTESEIVATIQPADLFDTSLKVLLVEDNHTNAFILKAFCQKYEMQVDWAKDGLEAITLLEQHTYDLILMDNQLPHLGGIETTEEIRKTLKLTTPIYACTADTSQETSNALIAAGANYVLFKPIKEKMFYEALVHFKHHFLLERR</sequence>
<dbReference type="GO" id="GO:0005886">
    <property type="term" value="C:plasma membrane"/>
    <property type="evidence" value="ECO:0007669"/>
    <property type="project" value="UniProtKB-SubCell"/>
</dbReference>
<dbReference type="PROSITE" id="PS50110">
    <property type="entry name" value="RESPONSE_REGULATORY"/>
    <property type="match status" value="1"/>
</dbReference>
<dbReference type="InterPro" id="IPR003661">
    <property type="entry name" value="HisK_dim/P_dom"/>
</dbReference>
<comment type="catalytic activity">
    <reaction evidence="1">
        <text>ATP + protein L-histidine = ADP + protein N-phospho-L-histidine.</text>
        <dbReference type="EC" id="2.7.13.3"/>
    </reaction>
</comment>
<dbReference type="SUPFAM" id="SSF55785">
    <property type="entry name" value="PYP-like sensor domain (PAS domain)"/>
    <property type="match status" value="1"/>
</dbReference>
<dbReference type="SMART" id="SM00387">
    <property type="entry name" value="HATPase_c"/>
    <property type="match status" value="1"/>
</dbReference>
<feature type="domain" description="Response regulatory" evidence="21">
    <location>
        <begin position="738"/>
        <end position="853"/>
    </location>
</feature>
<keyword evidence="9 19" id="KW-0812">Transmembrane</keyword>
<protein>
    <recommendedName>
        <fullName evidence="4">Autoinducer 2 sensor kinase/phosphatase LuxQ</fullName>
        <ecNumber evidence="3">2.7.13.3</ecNumber>
    </recommendedName>
</protein>
<dbReference type="NCBIfam" id="NF041947">
    <property type="entry name" value="LuxQ_Vibrio"/>
    <property type="match status" value="1"/>
</dbReference>
<dbReference type="EMBL" id="JXOK01000049">
    <property type="protein sequence ID" value="KIN10591.1"/>
    <property type="molecule type" value="Genomic_DNA"/>
</dbReference>
<dbReference type="InterPro" id="IPR011006">
    <property type="entry name" value="CheY-like_superfamily"/>
</dbReference>
<comment type="subcellular location">
    <subcellularLocation>
        <location evidence="2">Cell inner membrane</location>
        <topology evidence="2">Multi-pass membrane protein</topology>
    </subcellularLocation>
</comment>
<dbReference type="FunFam" id="3.30.565.10:FF:000010">
    <property type="entry name" value="Sensor histidine kinase RcsC"/>
    <property type="match status" value="1"/>
</dbReference>
<evidence type="ECO:0000259" key="21">
    <source>
        <dbReference type="PROSITE" id="PS50110"/>
    </source>
</evidence>
<evidence type="ECO:0000259" key="20">
    <source>
        <dbReference type="PROSITE" id="PS50109"/>
    </source>
</evidence>
<evidence type="ECO:0000256" key="1">
    <source>
        <dbReference type="ARBA" id="ARBA00000085"/>
    </source>
</evidence>
<dbReference type="InterPro" id="IPR029151">
    <property type="entry name" value="Sensor-like_sf"/>
</dbReference>
<dbReference type="SUPFAM" id="SSF55874">
    <property type="entry name" value="ATPase domain of HSP90 chaperone/DNA topoisomerase II/histidine kinase"/>
    <property type="match status" value="1"/>
</dbReference>
<keyword evidence="11" id="KW-0418">Kinase</keyword>
<evidence type="ECO:0000256" key="3">
    <source>
        <dbReference type="ARBA" id="ARBA00012438"/>
    </source>
</evidence>
<keyword evidence="15 19" id="KW-1133">Transmembrane helix</keyword>
<dbReference type="SMART" id="SM00388">
    <property type="entry name" value="HisKA"/>
    <property type="match status" value="1"/>
</dbReference>
<dbReference type="FunFam" id="1.10.287.130:FF:000091">
    <property type="entry name" value="Autoinducer 2 sensor kinase/phosphatase LuxQ"/>
    <property type="match status" value="1"/>
</dbReference>
<dbReference type="InterPro" id="IPR053413">
    <property type="entry name" value="AI-2_sensor_kinase/phosphatase"/>
</dbReference>
<feature type="transmembrane region" description="Helical" evidence="19">
    <location>
        <begin position="20"/>
        <end position="42"/>
    </location>
</feature>
<dbReference type="GO" id="GO:0009927">
    <property type="term" value="F:histidine phosphotransfer kinase activity"/>
    <property type="evidence" value="ECO:0007669"/>
    <property type="project" value="TreeGrafter"/>
</dbReference>
<dbReference type="GO" id="GO:0004721">
    <property type="term" value="F:phosphoprotein phosphatase activity"/>
    <property type="evidence" value="ECO:0007669"/>
    <property type="project" value="UniProtKB-KW"/>
</dbReference>
<dbReference type="InterPro" id="IPR036890">
    <property type="entry name" value="HATPase_C_sf"/>
</dbReference>
<dbReference type="Pfam" id="PF00512">
    <property type="entry name" value="HisKA"/>
    <property type="match status" value="1"/>
</dbReference>
<dbReference type="STRING" id="50718.SU60_13375"/>
<keyword evidence="23" id="KW-1185">Reference proteome</keyword>
<evidence type="ECO:0000256" key="2">
    <source>
        <dbReference type="ARBA" id="ARBA00004429"/>
    </source>
</evidence>
<dbReference type="CDD" id="cd00082">
    <property type="entry name" value="HisKA"/>
    <property type="match status" value="1"/>
</dbReference>
<dbReference type="InterPro" id="IPR004358">
    <property type="entry name" value="Sig_transdc_His_kin-like_C"/>
</dbReference>
<dbReference type="FunFam" id="3.40.50.2300:FF:000322">
    <property type="entry name" value="Autoinducer 2 sensor kinase/phosphatase luxQ"/>
    <property type="match status" value="1"/>
</dbReference>
<dbReference type="PRINTS" id="PR00344">
    <property type="entry name" value="BCTRLSENSOR"/>
</dbReference>
<dbReference type="Pfam" id="PF09308">
    <property type="entry name" value="LuxQ-periplasm"/>
    <property type="match status" value="1"/>
</dbReference>
<keyword evidence="13" id="KW-0067">ATP-binding</keyword>
<evidence type="ECO:0000256" key="8">
    <source>
        <dbReference type="ARBA" id="ARBA00022679"/>
    </source>
</evidence>
<dbReference type="PANTHER" id="PTHR43047">
    <property type="entry name" value="TWO-COMPONENT HISTIDINE PROTEIN KINASE"/>
    <property type="match status" value="1"/>
</dbReference>
<dbReference type="SUPFAM" id="SSF103190">
    <property type="entry name" value="Sensory domain-like"/>
    <property type="match status" value="1"/>
</dbReference>
<evidence type="ECO:0000256" key="16">
    <source>
        <dbReference type="ARBA" id="ARBA00023012"/>
    </source>
</evidence>
<dbReference type="GO" id="GO:0005524">
    <property type="term" value="F:ATP binding"/>
    <property type="evidence" value="ECO:0007669"/>
    <property type="project" value="UniProtKB-KW"/>
</dbReference>
<dbReference type="InterPro" id="IPR005467">
    <property type="entry name" value="His_kinase_dom"/>
</dbReference>
<dbReference type="SUPFAM" id="SSF52172">
    <property type="entry name" value="CheY-like"/>
    <property type="match status" value="1"/>
</dbReference>
<evidence type="ECO:0000256" key="14">
    <source>
        <dbReference type="ARBA" id="ARBA00022912"/>
    </source>
</evidence>
<dbReference type="Gene3D" id="2.20.20.100">
    <property type="entry name" value="LuxQ periplasmic domain, C-terminal subdomain"/>
    <property type="match status" value="1"/>
</dbReference>
<keyword evidence="7 18" id="KW-0597">Phosphoprotein</keyword>
<dbReference type="CDD" id="cd17546">
    <property type="entry name" value="REC_hyHK_CKI1_RcsC-like"/>
    <property type="match status" value="1"/>
</dbReference>
<dbReference type="InterPro" id="IPR035965">
    <property type="entry name" value="PAS-like_dom_sf"/>
</dbReference>
<evidence type="ECO:0000256" key="12">
    <source>
        <dbReference type="ARBA" id="ARBA00022801"/>
    </source>
</evidence>
<evidence type="ECO:0000256" key="18">
    <source>
        <dbReference type="PROSITE-ProRule" id="PRU00169"/>
    </source>
</evidence>